<evidence type="ECO:0000313" key="1">
    <source>
        <dbReference type="EMBL" id="PVI00054.1"/>
    </source>
</evidence>
<gene>
    <name evidence="1" type="ORF">DM02DRAFT_655823</name>
</gene>
<accession>A0A2V1DRZ0</accession>
<name>A0A2V1DRZ0_9PLEO</name>
<evidence type="ECO:0000313" key="2">
    <source>
        <dbReference type="Proteomes" id="UP000244855"/>
    </source>
</evidence>
<reference evidence="1 2" key="1">
    <citation type="journal article" date="2018" name="Sci. Rep.">
        <title>Comparative genomics provides insights into the lifestyle and reveals functional heterogeneity of dark septate endophytic fungi.</title>
        <authorList>
            <person name="Knapp D.G."/>
            <person name="Nemeth J.B."/>
            <person name="Barry K."/>
            <person name="Hainaut M."/>
            <person name="Henrissat B."/>
            <person name="Johnson J."/>
            <person name="Kuo A."/>
            <person name="Lim J.H.P."/>
            <person name="Lipzen A."/>
            <person name="Nolan M."/>
            <person name="Ohm R.A."/>
            <person name="Tamas L."/>
            <person name="Grigoriev I.V."/>
            <person name="Spatafora J.W."/>
            <person name="Nagy L.G."/>
            <person name="Kovacs G.M."/>
        </authorList>
    </citation>
    <scope>NUCLEOTIDE SEQUENCE [LARGE SCALE GENOMIC DNA]</scope>
    <source>
        <strain evidence="1 2">DSE2036</strain>
    </source>
</reference>
<dbReference type="EMBL" id="KZ805380">
    <property type="protein sequence ID" value="PVI00054.1"/>
    <property type="molecule type" value="Genomic_DNA"/>
</dbReference>
<sequence length="134" mass="14082">MSSSSVGGRGAQIAVRRAVAQTRLDMQGGFDVQTWFGSYAITVADPRVTLPYCFRAFGPASSSNMAAQAAAHHPSPPCDARSSLQAHLALLETNLAALHALWCARGQIQVKELEKLESCLCGAKKTCGSGMDSG</sequence>
<dbReference type="AlphaFoldDB" id="A0A2V1DRZ0"/>
<organism evidence="1 2">
    <name type="scientific">Periconia macrospinosa</name>
    <dbReference type="NCBI Taxonomy" id="97972"/>
    <lineage>
        <taxon>Eukaryota</taxon>
        <taxon>Fungi</taxon>
        <taxon>Dikarya</taxon>
        <taxon>Ascomycota</taxon>
        <taxon>Pezizomycotina</taxon>
        <taxon>Dothideomycetes</taxon>
        <taxon>Pleosporomycetidae</taxon>
        <taxon>Pleosporales</taxon>
        <taxon>Massarineae</taxon>
        <taxon>Periconiaceae</taxon>
        <taxon>Periconia</taxon>
    </lineage>
</organism>
<proteinExistence type="predicted"/>
<protein>
    <submittedName>
        <fullName evidence="1">Uncharacterized protein</fullName>
    </submittedName>
</protein>
<dbReference type="Proteomes" id="UP000244855">
    <property type="component" value="Unassembled WGS sequence"/>
</dbReference>
<keyword evidence="2" id="KW-1185">Reference proteome</keyword>